<keyword evidence="2" id="KW-1185">Reference proteome</keyword>
<proteinExistence type="predicted"/>
<comment type="caution">
    <text evidence="1">The sequence shown here is derived from an EMBL/GenBank/DDBJ whole genome shotgun (WGS) entry which is preliminary data.</text>
</comment>
<organism evidence="1 2">
    <name type="scientific">Fusobacterium simiae</name>
    <dbReference type="NCBI Taxonomy" id="855"/>
    <lineage>
        <taxon>Bacteria</taxon>
        <taxon>Fusobacteriati</taxon>
        <taxon>Fusobacteriota</taxon>
        <taxon>Fusobacteriia</taxon>
        <taxon>Fusobacteriales</taxon>
        <taxon>Fusobacteriaceae</taxon>
        <taxon>Fusobacterium</taxon>
    </lineage>
</organism>
<dbReference type="Proteomes" id="UP001062738">
    <property type="component" value="Unassembled WGS sequence"/>
</dbReference>
<name>A0ABT4DJ79_FUSSI</name>
<reference evidence="1" key="1">
    <citation type="submission" date="2022-09" db="EMBL/GenBank/DDBJ databases">
        <authorList>
            <person name="Zoaiter M."/>
        </authorList>
    </citation>
    <scope>NUCLEOTIDE SEQUENCE</scope>
    <source>
        <strain evidence="1">DSM 19848</strain>
    </source>
</reference>
<protein>
    <submittedName>
        <fullName evidence="1">Uncharacterized protein</fullName>
    </submittedName>
</protein>
<gene>
    <name evidence="1" type="ORF">OCK72_08435</name>
</gene>
<dbReference type="RefSeq" id="WP_265152492.1">
    <property type="nucleotide sequence ID" value="NZ_JAOXXL010000026.1"/>
</dbReference>
<evidence type="ECO:0000313" key="1">
    <source>
        <dbReference type="EMBL" id="MCY7008665.1"/>
    </source>
</evidence>
<sequence length="76" mass="8889">MMEYVSKIISEDGIDINFSLKNQILLESFEASLSEITKNEIIFNKPYSAGNWKFIINQNESDKFPVIFHLEFKGRK</sequence>
<evidence type="ECO:0000313" key="2">
    <source>
        <dbReference type="Proteomes" id="UP001062738"/>
    </source>
</evidence>
<accession>A0ABT4DJ79</accession>
<dbReference type="EMBL" id="JAOXXL010000026">
    <property type="protein sequence ID" value="MCY7008665.1"/>
    <property type="molecule type" value="Genomic_DNA"/>
</dbReference>